<evidence type="ECO:0000256" key="1">
    <source>
        <dbReference type="ARBA" id="ARBA00023002"/>
    </source>
</evidence>
<dbReference type="GO" id="GO:0016491">
    <property type="term" value="F:oxidoreductase activity"/>
    <property type="evidence" value="ECO:0007669"/>
    <property type="project" value="UniProtKB-KW"/>
</dbReference>
<dbReference type="Gene3D" id="3.40.50.700">
    <property type="entry name" value="NADH:ubiquinone oxidoreductase-like, 20kDa subunit"/>
    <property type="match status" value="1"/>
</dbReference>
<dbReference type="RefSeq" id="WP_176235318.1">
    <property type="nucleotide sequence ID" value="NZ_BLSD01000009.1"/>
</dbReference>
<dbReference type="SUPFAM" id="SSF56770">
    <property type="entry name" value="HydA/Nqo6-like"/>
    <property type="match status" value="1"/>
</dbReference>
<dbReference type="InterPro" id="IPR051349">
    <property type="entry name" value="Hydrogenase_assoc-protein"/>
</dbReference>
<protein>
    <submittedName>
        <fullName evidence="3">Sulfhydrogenase subunit delta</fullName>
    </submittedName>
</protein>
<organism evidence="3 6">
    <name type="scientific">Candidatus Hakubella thermalkaliphila</name>
    <dbReference type="NCBI Taxonomy" id="2754717"/>
    <lineage>
        <taxon>Bacteria</taxon>
        <taxon>Bacillati</taxon>
        <taxon>Actinomycetota</taxon>
        <taxon>Actinomycetota incertae sedis</taxon>
        <taxon>Candidatus Hakubellales</taxon>
        <taxon>Candidatus Hakubellaceae</taxon>
        <taxon>Candidatus Hakubella</taxon>
    </lineage>
</organism>
<name>A0A6V8NUK2_9ACTN</name>
<feature type="domain" description="NADH:ubiquinone oxidoreductase-like 20kDa subunit" evidence="2">
    <location>
        <begin position="14"/>
        <end position="149"/>
    </location>
</feature>
<dbReference type="AlphaFoldDB" id="A0A6V8NUK2"/>
<accession>A0A6V8NUK2</accession>
<dbReference type="InterPro" id="IPR006137">
    <property type="entry name" value="NADH_UbQ_OxRdtase-like_20kDa"/>
</dbReference>
<dbReference type="Proteomes" id="UP000585609">
    <property type="component" value="Unassembled WGS sequence"/>
</dbReference>
<reference evidence="5 6" key="1">
    <citation type="journal article" date="2020" name="Front. Microbiol.">
        <title>Single-cell genomics of novel Actinobacteria with the Wood-Ljungdahl pathway discovered in a serpentinizing system.</title>
        <authorList>
            <person name="Merino N."/>
            <person name="Kawai M."/>
            <person name="Boyd E.S."/>
            <person name="Colman D.R."/>
            <person name="McGlynn S.E."/>
            <person name="Nealson K.H."/>
            <person name="Kurokawa K."/>
            <person name="Hongoh Y."/>
        </authorList>
    </citation>
    <scope>NUCLEOTIDE SEQUENCE [LARGE SCALE GENOMIC DNA]</scope>
    <source>
        <strain evidence="3 6">S09_30</strain>
        <strain evidence="4 5">S47</strain>
    </source>
</reference>
<evidence type="ECO:0000313" key="5">
    <source>
        <dbReference type="Proteomes" id="UP000569018"/>
    </source>
</evidence>
<proteinExistence type="predicted"/>
<dbReference type="PANTHER" id="PTHR42845">
    <property type="entry name" value="COENZYME F420-REDUCING HYDROGENASE, GAMMA SUBUNIT"/>
    <property type="match status" value="1"/>
</dbReference>
<evidence type="ECO:0000313" key="4">
    <source>
        <dbReference type="EMBL" id="GFP38608.1"/>
    </source>
</evidence>
<dbReference type="InterPro" id="IPR037024">
    <property type="entry name" value="NiFe_Hase_small_N_sf"/>
</dbReference>
<gene>
    <name evidence="3" type="ORF">HKBW3S09_01424</name>
    <name evidence="4" type="ORF">HKBW3S47_00309</name>
</gene>
<dbReference type="Proteomes" id="UP000569018">
    <property type="component" value="Unassembled WGS sequence"/>
</dbReference>
<dbReference type="Pfam" id="PF01058">
    <property type="entry name" value="Oxidored_q6"/>
    <property type="match status" value="1"/>
</dbReference>
<evidence type="ECO:0000313" key="3">
    <source>
        <dbReference type="EMBL" id="GFP23958.1"/>
    </source>
</evidence>
<dbReference type="EMBL" id="BLRW01000269">
    <property type="protein sequence ID" value="GFP23958.1"/>
    <property type="molecule type" value="Genomic_DNA"/>
</dbReference>
<dbReference type="PANTHER" id="PTHR42845:SF2">
    <property type="entry name" value="F420-NON-REDUCING HYDROGENASE VHU SUBUNIT G"/>
    <property type="match status" value="1"/>
</dbReference>
<dbReference type="GO" id="GO:0051536">
    <property type="term" value="F:iron-sulfur cluster binding"/>
    <property type="evidence" value="ECO:0007669"/>
    <property type="project" value="InterPro"/>
</dbReference>
<evidence type="ECO:0000259" key="2">
    <source>
        <dbReference type="Pfam" id="PF01058"/>
    </source>
</evidence>
<evidence type="ECO:0000313" key="6">
    <source>
        <dbReference type="Proteomes" id="UP000585609"/>
    </source>
</evidence>
<dbReference type="EMBL" id="BLSD01000009">
    <property type="protein sequence ID" value="GFP38608.1"/>
    <property type="molecule type" value="Genomic_DNA"/>
</dbReference>
<comment type="caution">
    <text evidence="3">The sequence shown here is derived from an EMBL/GenBank/DDBJ whole genome shotgun (WGS) entry which is preliminary data.</text>
</comment>
<keyword evidence="1" id="KW-0560">Oxidoreductase</keyword>
<sequence>MSKPKVAIFKFSSCSGCQLVFLNCEEELLDIAEVVDIAYFVEGKRDNKPGPYDIGFVEGAISCPEEVSRIKEIREQCQTLVAIGSCAIHGGLQALKNWKSLEWVKREVYPQPELVSTLEWAQGIDDYVPVDAYLPGCPIDKGQLLEFIKSVLLGRTPNLRRHSVCMECKMKENVYVLVAGDVPCMGPVTVAGCGALCPSYGRGCYGCFGPMDDPNPEFLARIFEKKGLSNEDIVRQFRKITPNAEAFRRGAGIYE</sequence>